<comment type="caution">
    <text evidence="1">The sequence shown here is derived from an EMBL/GenBank/DDBJ whole genome shotgun (WGS) entry which is preliminary data.</text>
</comment>
<dbReference type="RefSeq" id="WP_139912867.1">
    <property type="nucleotide sequence ID" value="NZ_VEVP01000029.1"/>
</dbReference>
<organism evidence="1 2">
    <name type="scientific">Eggerthella lenta</name>
    <name type="common">Eubacterium lentum</name>
    <dbReference type="NCBI Taxonomy" id="84112"/>
    <lineage>
        <taxon>Bacteria</taxon>
        <taxon>Bacillati</taxon>
        <taxon>Actinomycetota</taxon>
        <taxon>Coriobacteriia</taxon>
        <taxon>Eggerthellales</taxon>
        <taxon>Eggerthellaceae</taxon>
        <taxon>Eggerthella</taxon>
    </lineage>
</organism>
<reference evidence="1 2" key="1">
    <citation type="journal article" date="2005" name="Appl. Environ. Microbiol.">
        <title>Intestinal bacterial communities that produce active estrogen-like compounds enterodiol and enterolactone in humans.</title>
        <authorList>
            <person name="Clavel T."/>
            <person name="Henderson G."/>
            <person name="Alpert C.A."/>
            <person name="Philippe C."/>
            <person name="Rigottier-Gois L."/>
            <person name="Dore J."/>
            <person name="Blaut M."/>
        </authorList>
    </citation>
    <scope>NUCLEOTIDE SEQUENCE [LARGE SCALE GENOMIC DNA]</scope>
    <source>
        <strain evidence="1 2">SECO-MT75m2</strain>
    </source>
</reference>
<proteinExistence type="predicted"/>
<dbReference type="AlphaFoldDB" id="A0A5C5BSF7"/>
<dbReference type="Proteomes" id="UP000312594">
    <property type="component" value="Unassembled WGS sequence"/>
</dbReference>
<sequence length="254" mass="28004">MNDVVVGGVSLEQRYGLVLTSESEFNPPKPKEYLLDLPGGDGSLDVTEAFGDVLYENREDVLVLAAEGDPEGFERVKTEVARFLHGKVHDYALSFDPGYIRRGRFAVDEWYSRMHCMRMRVRISANPYKSAGVKVHEVDAQAGAHLTLKPGRRRVRPVFECSVPIHVISNGVDVHLPAGSHTAVGLTISAGNADVYVNASETSVFGGTTTWADLKGMTWADLKGKKWNEVMWLGGPPPENDAYKVKIAYEVLEL</sequence>
<dbReference type="EMBL" id="VEVP01000029">
    <property type="protein sequence ID" value="TNU89388.1"/>
    <property type="molecule type" value="Genomic_DNA"/>
</dbReference>
<name>A0A5C5BSF7_EGGLN</name>
<accession>A0A5C5BSF7</accession>
<evidence type="ECO:0000313" key="2">
    <source>
        <dbReference type="Proteomes" id="UP000312594"/>
    </source>
</evidence>
<gene>
    <name evidence="1" type="ORF">FIC87_11355</name>
</gene>
<evidence type="ECO:0000313" key="1">
    <source>
        <dbReference type="EMBL" id="TNU89388.1"/>
    </source>
</evidence>
<protein>
    <submittedName>
        <fullName evidence="1">Uncharacterized protein</fullName>
    </submittedName>
</protein>